<dbReference type="STRING" id="1188229.GlitD10_1780"/>
<organism evidence="2 3">
    <name type="scientific">Gloeomargarita lithophora Alchichica-D10</name>
    <dbReference type="NCBI Taxonomy" id="1188229"/>
    <lineage>
        <taxon>Bacteria</taxon>
        <taxon>Bacillati</taxon>
        <taxon>Cyanobacteriota</taxon>
        <taxon>Cyanophyceae</taxon>
        <taxon>Gloeomargaritales</taxon>
        <taxon>Gloeomargaritaceae</taxon>
        <taxon>Gloeomargarita</taxon>
    </lineage>
</organism>
<name>A0A1J0ADU0_9CYAN</name>
<feature type="repeat" description="TPR" evidence="1">
    <location>
        <begin position="8"/>
        <end position="41"/>
    </location>
</feature>
<dbReference type="EMBL" id="CP017675">
    <property type="protein sequence ID" value="APB34106.1"/>
    <property type="molecule type" value="Genomic_DNA"/>
</dbReference>
<evidence type="ECO:0000313" key="3">
    <source>
        <dbReference type="Proteomes" id="UP000180235"/>
    </source>
</evidence>
<dbReference type="AlphaFoldDB" id="A0A1J0ADU0"/>
<dbReference type="SUPFAM" id="SSF48452">
    <property type="entry name" value="TPR-like"/>
    <property type="match status" value="1"/>
</dbReference>
<evidence type="ECO:0000256" key="1">
    <source>
        <dbReference type="PROSITE-ProRule" id="PRU00339"/>
    </source>
</evidence>
<dbReference type="InterPro" id="IPR011990">
    <property type="entry name" value="TPR-like_helical_dom_sf"/>
</dbReference>
<dbReference type="KEGG" id="glt:GlitD10_1780"/>
<sequence>MNLDANNAIAYTARSMARAFTKDFRGALEDANRAMQINPTNSDNYFVRGVAKMGLGDGVGGCGDLQTAANLGSAEARTTYQQLCR</sequence>
<dbReference type="PROSITE" id="PS50005">
    <property type="entry name" value="TPR"/>
    <property type="match status" value="1"/>
</dbReference>
<evidence type="ECO:0000313" key="2">
    <source>
        <dbReference type="EMBL" id="APB34106.1"/>
    </source>
</evidence>
<keyword evidence="1" id="KW-0802">TPR repeat</keyword>
<accession>A0A1J0ADU0</accession>
<gene>
    <name evidence="2" type="ORF">GlitD10_1780</name>
</gene>
<keyword evidence="3" id="KW-1185">Reference proteome</keyword>
<proteinExistence type="predicted"/>
<dbReference type="Gene3D" id="1.25.40.10">
    <property type="entry name" value="Tetratricopeptide repeat domain"/>
    <property type="match status" value="1"/>
</dbReference>
<reference evidence="2 3" key="1">
    <citation type="submission" date="2016-10" db="EMBL/GenBank/DDBJ databases">
        <title>Description of Gloeomargarita lithophora gen. nov., sp. nov., a thylakoid-bearing basal-branching cyanobacterium with intracellular carbonates, and proposal for Gloeomargaritales ord. nov.</title>
        <authorList>
            <person name="Moreira D."/>
            <person name="Tavera R."/>
            <person name="Benzerara K."/>
            <person name="Skouri-Panet F."/>
            <person name="Couradeau E."/>
            <person name="Gerard E."/>
            <person name="Loussert C."/>
            <person name="Novelo E."/>
            <person name="Zivanovic Y."/>
            <person name="Lopez-Garcia P."/>
        </authorList>
    </citation>
    <scope>NUCLEOTIDE SEQUENCE [LARGE SCALE GENOMIC DNA]</scope>
    <source>
        <strain evidence="2 3">D10</strain>
    </source>
</reference>
<dbReference type="Proteomes" id="UP000180235">
    <property type="component" value="Chromosome"/>
</dbReference>
<dbReference type="InterPro" id="IPR019734">
    <property type="entry name" value="TPR_rpt"/>
</dbReference>
<protein>
    <submittedName>
        <fullName evidence="2">Tetratricopeptide repeat-containing protein</fullName>
    </submittedName>
</protein>